<evidence type="ECO:0000313" key="5">
    <source>
        <dbReference type="Proteomes" id="UP001251528"/>
    </source>
</evidence>
<name>A0AAJ0G165_9HYPO</name>
<protein>
    <submittedName>
        <fullName evidence="4">Guanine nucleotide-binding protein subunit beta-2-like 1</fullName>
    </submittedName>
</protein>
<feature type="repeat" description="WD" evidence="3">
    <location>
        <begin position="408"/>
        <end position="449"/>
    </location>
</feature>
<dbReference type="PROSITE" id="PS50082">
    <property type="entry name" value="WD_REPEATS_2"/>
    <property type="match status" value="5"/>
</dbReference>
<dbReference type="SMART" id="SM00320">
    <property type="entry name" value="WD40"/>
    <property type="match status" value="7"/>
</dbReference>
<dbReference type="SUPFAM" id="SSF50998">
    <property type="entry name" value="Quinoprotein alcohol dehydrogenase-like"/>
    <property type="match status" value="1"/>
</dbReference>
<keyword evidence="2" id="KW-0677">Repeat</keyword>
<dbReference type="InterPro" id="IPR011047">
    <property type="entry name" value="Quinoprotein_ADH-like_sf"/>
</dbReference>
<accession>A0AAJ0G165</accession>
<organism evidence="4 5">
    <name type="scientific">Conoideocrella luteorostrata</name>
    <dbReference type="NCBI Taxonomy" id="1105319"/>
    <lineage>
        <taxon>Eukaryota</taxon>
        <taxon>Fungi</taxon>
        <taxon>Dikarya</taxon>
        <taxon>Ascomycota</taxon>
        <taxon>Pezizomycotina</taxon>
        <taxon>Sordariomycetes</taxon>
        <taxon>Hypocreomycetidae</taxon>
        <taxon>Hypocreales</taxon>
        <taxon>Clavicipitaceae</taxon>
        <taxon>Conoideocrella</taxon>
    </lineage>
</organism>
<reference evidence="4" key="1">
    <citation type="submission" date="2023-06" db="EMBL/GenBank/DDBJ databases">
        <title>Conoideocrella luteorostrata (Hypocreales: Clavicipitaceae), a potential biocontrol fungus for elongate hemlock scale in United States Christmas tree production areas.</title>
        <authorList>
            <person name="Barrett H."/>
            <person name="Lovett B."/>
            <person name="Macias A.M."/>
            <person name="Stajich J.E."/>
            <person name="Kasson M.T."/>
        </authorList>
    </citation>
    <scope>NUCLEOTIDE SEQUENCE</scope>
    <source>
        <strain evidence="4">ARSEF 14590</strain>
    </source>
</reference>
<feature type="repeat" description="WD" evidence="3">
    <location>
        <begin position="366"/>
        <end position="407"/>
    </location>
</feature>
<dbReference type="AlphaFoldDB" id="A0AAJ0G165"/>
<evidence type="ECO:0000313" key="4">
    <source>
        <dbReference type="EMBL" id="KAK2600197.1"/>
    </source>
</evidence>
<dbReference type="Gene3D" id="2.130.10.10">
    <property type="entry name" value="YVTN repeat-like/Quinoprotein amine dehydrogenase"/>
    <property type="match status" value="2"/>
</dbReference>
<evidence type="ECO:0000256" key="3">
    <source>
        <dbReference type="PROSITE-ProRule" id="PRU00221"/>
    </source>
</evidence>
<evidence type="ECO:0000256" key="2">
    <source>
        <dbReference type="ARBA" id="ARBA00022737"/>
    </source>
</evidence>
<comment type="caution">
    <text evidence="4">The sequence shown here is derived from an EMBL/GenBank/DDBJ whole genome shotgun (WGS) entry which is preliminary data.</text>
</comment>
<dbReference type="PANTHER" id="PTHR19879">
    <property type="entry name" value="TRANSCRIPTION INITIATION FACTOR TFIID"/>
    <property type="match status" value="1"/>
</dbReference>
<gene>
    <name evidence="4" type="primary">GNB2L1</name>
    <name evidence="4" type="ORF">QQS21_005071</name>
</gene>
<dbReference type="InterPro" id="IPR020472">
    <property type="entry name" value="WD40_PAC1"/>
</dbReference>
<sequence>MQIRRKPQAATANTTPSQRAVCCQCGTERDIDSFQYSYKATLTPKDRSWWRLVNSQPAPRRFRCVPPPEACRKLAKNKGKGKRSERTPARIISQSQEIIVGDQLVHVESTPETQRPTKLDAANDHVHAGTTETEDVHDGTDEVVAAPSVPLGTAPAHHAVAACRVIFSADGKTVFSGSKDGIVCEWDVSTWSVRRTFHHAVSNVADIALSGDSGLAAWALYDNKVELRSNESGASKEIVQTYMAESWISAASISPDNKYLVYGSNDDFVRVWDLETNDLRWKRQGHTGYISSIGFSPDCSHLATGSVDLSIQIWDLEKGSVVGALNSMEACTRAVVFSPDSTVLAAGSGSTVMLWKLPAFDNILRLGRHKDSVNTLAFSPSGHQLASGSADRTIILWNATSGQLIKQISGHGGSILSISFAPNGHTIASGSEDCTVRMWAIMEGEASGSNCVGAVVQHDGTTERTNGIKPPRVATTKTPRKLASKVSSFILPKTLPPDESEPKRCYICLGYTDGRETTERCICWS</sequence>
<dbReference type="EMBL" id="JASWJB010000080">
    <property type="protein sequence ID" value="KAK2600197.1"/>
    <property type="molecule type" value="Genomic_DNA"/>
</dbReference>
<keyword evidence="1 3" id="KW-0853">WD repeat</keyword>
<dbReference type="Proteomes" id="UP001251528">
    <property type="component" value="Unassembled WGS sequence"/>
</dbReference>
<evidence type="ECO:0000256" key="1">
    <source>
        <dbReference type="ARBA" id="ARBA00022574"/>
    </source>
</evidence>
<dbReference type="InterPro" id="IPR019775">
    <property type="entry name" value="WD40_repeat_CS"/>
</dbReference>
<dbReference type="PRINTS" id="PR00320">
    <property type="entry name" value="GPROTEINBRPT"/>
</dbReference>
<proteinExistence type="predicted"/>
<keyword evidence="5" id="KW-1185">Reference proteome</keyword>
<dbReference type="CDD" id="cd00200">
    <property type="entry name" value="WD40"/>
    <property type="match status" value="1"/>
</dbReference>
<dbReference type="PANTHER" id="PTHR19879:SF9">
    <property type="entry name" value="TRANSCRIPTION INITIATION FACTOR TFIID SUBUNIT 5"/>
    <property type="match status" value="1"/>
</dbReference>
<dbReference type="PROSITE" id="PS00678">
    <property type="entry name" value="WD_REPEATS_1"/>
    <property type="match status" value="2"/>
</dbReference>
<dbReference type="InterPro" id="IPR001680">
    <property type="entry name" value="WD40_rpt"/>
</dbReference>
<dbReference type="InterPro" id="IPR015943">
    <property type="entry name" value="WD40/YVTN_repeat-like_dom_sf"/>
</dbReference>
<dbReference type="PROSITE" id="PS50294">
    <property type="entry name" value="WD_REPEATS_REGION"/>
    <property type="match status" value="4"/>
</dbReference>
<feature type="repeat" description="WD" evidence="3">
    <location>
        <begin position="155"/>
        <end position="196"/>
    </location>
</feature>
<feature type="repeat" description="WD" evidence="3">
    <location>
        <begin position="283"/>
        <end position="324"/>
    </location>
</feature>
<feature type="repeat" description="WD" evidence="3">
    <location>
        <begin position="248"/>
        <end position="282"/>
    </location>
</feature>
<dbReference type="Pfam" id="PF00400">
    <property type="entry name" value="WD40"/>
    <property type="match status" value="6"/>
</dbReference>